<accession>A0A1I0QXX8</accession>
<dbReference type="STRING" id="1267423.SAMN05216290_2862"/>
<dbReference type="InterPro" id="IPR014756">
    <property type="entry name" value="Ig_E-set"/>
</dbReference>
<dbReference type="InterPro" id="IPR004193">
    <property type="entry name" value="Glyco_hydro_13_N"/>
</dbReference>
<gene>
    <name evidence="2" type="ORF">SAMN05216290_2862</name>
</gene>
<dbReference type="Gene3D" id="2.60.40.10">
    <property type="entry name" value="Immunoglobulins"/>
    <property type="match status" value="1"/>
</dbReference>
<feature type="domain" description="Glycoside hydrolase family 13 N-terminal" evidence="1">
    <location>
        <begin position="58"/>
        <end position="118"/>
    </location>
</feature>
<dbReference type="CDD" id="cd07184">
    <property type="entry name" value="E_set_Isoamylase_like_N"/>
    <property type="match status" value="1"/>
</dbReference>
<sequence length="135" mass="15377">MFDAILCKRFTCFSTKLLLTDWFVGIFVLEIVEDMIKKQFLKTKPVANVTFTLGKEAAEGAEKVNLVGEFNGWDTSAIEMKKLKTGAFKATVKLDAGNEYQFRYLIDGEAWENDWEADKYVPNNLTFEDNSVVVL</sequence>
<organism evidence="2 3">
    <name type="scientific">Roseivirga pacifica</name>
    <dbReference type="NCBI Taxonomy" id="1267423"/>
    <lineage>
        <taxon>Bacteria</taxon>
        <taxon>Pseudomonadati</taxon>
        <taxon>Bacteroidota</taxon>
        <taxon>Cytophagia</taxon>
        <taxon>Cytophagales</taxon>
        <taxon>Roseivirgaceae</taxon>
        <taxon>Roseivirga</taxon>
    </lineage>
</organism>
<keyword evidence="3" id="KW-1185">Reference proteome</keyword>
<dbReference type="EMBL" id="FOIR01000002">
    <property type="protein sequence ID" value="SEW32437.1"/>
    <property type="molecule type" value="Genomic_DNA"/>
</dbReference>
<evidence type="ECO:0000259" key="1">
    <source>
        <dbReference type="Pfam" id="PF02922"/>
    </source>
</evidence>
<dbReference type="AlphaFoldDB" id="A0A1I0QXX8"/>
<evidence type="ECO:0000313" key="3">
    <source>
        <dbReference type="Proteomes" id="UP000199437"/>
    </source>
</evidence>
<name>A0A1I0QXX8_9BACT</name>
<protein>
    <submittedName>
        <fullName evidence="2">Carbohydrate-binding module 48 (Isoamylase N-terminal domain)</fullName>
    </submittedName>
</protein>
<dbReference type="SUPFAM" id="SSF81296">
    <property type="entry name" value="E set domains"/>
    <property type="match status" value="1"/>
</dbReference>
<proteinExistence type="predicted"/>
<dbReference type="InterPro" id="IPR013783">
    <property type="entry name" value="Ig-like_fold"/>
</dbReference>
<dbReference type="Proteomes" id="UP000199437">
    <property type="component" value="Unassembled WGS sequence"/>
</dbReference>
<dbReference type="GO" id="GO:0005975">
    <property type="term" value="P:carbohydrate metabolic process"/>
    <property type="evidence" value="ECO:0007669"/>
    <property type="project" value="InterPro"/>
</dbReference>
<evidence type="ECO:0000313" key="2">
    <source>
        <dbReference type="EMBL" id="SEW32437.1"/>
    </source>
</evidence>
<dbReference type="GO" id="GO:0004553">
    <property type="term" value="F:hydrolase activity, hydrolyzing O-glycosyl compounds"/>
    <property type="evidence" value="ECO:0007669"/>
    <property type="project" value="InterPro"/>
</dbReference>
<dbReference type="Pfam" id="PF02922">
    <property type="entry name" value="CBM_48"/>
    <property type="match status" value="1"/>
</dbReference>
<reference evidence="3" key="1">
    <citation type="submission" date="2016-10" db="EMBL/GenBank/DDBJ databases">
        <authorList>
            <person name="Varghese N."/>
            <person name="Submissions S."/>
        </authorList>
    </citation>
    <scope>NUCLEOTIDE SEQUENCE [LARGE SCALE GENOMIC DNA]</scope>
    <source>
        <strain evidence="3">CGMCC 1.12402</strain>
    </source>
</reference>